<dbReference type="GO" id="GO:0071555">
    <property type="term" value="P:cell wall organization"/>
    <property type="evidence" value="ECO:0007669"/>
    <property type="project" value="UniProtKB-KW"/>
</dbReference>
<evidence type="ECO:0000256" key="9">
    <source>
        <dbReference type="ARBA" id="ARBA00022824"/>
    </source>
</evidence>
<dbReference type="Pfam" id="PF01663">
    <property type="entry name" value="Phosphodiest"/>
    <property type="match status" value="1"/>
</dbReference>
<dbReference type="Proteomes" id="UP001302745">
    <property type="component" value="Unassembled WGS sequence"/>
</dbReference>
<feature type="transmembrane region" description="Helical" evidence="17">
    <location>
        <begin position="7"/>
        <end position="30"/>
    </location>
</feature>
<keyword evidence="11 17" id="KW-0472">Membrane</keyword>
<sequence length="1914" mass="213119">MAAFPQFRFLAIAIIFHFAYIFSIFDIYFVSPIVSGLHLFEIERAPSSSAPADRLVLFVGDGLRADKAFQSHPEPYPESDDDLLPRPLAPFLRSKVLEEGTFGVSHTRVPTESRPGHVALIAGLYEDVSAVTTGWKMNPVDFDSLFNRSRHTWSWGSPDILPMFQHGAVPGRVDAFTYGHELEDFSSDAVVLDLWVFDHVKEFFAEARTNKALNDALRQDKVVFFLHLLGLDTAGHFFRPYSKEYLNNIKVVDKGVQEIAELMKDFYNDDRTAFVFTADHGMSDWGSHGDGHPDNTRTPLIAWGSGVAKPQRYPGKVAPGHDEYSSDWNLDHVRRHDVAQADVAALMAYLVGTEFPANSVGELPLSFLTASLKEKAEASLVNAQGILEQYRVKEETKKRTELRYTPYKALSDEGLETESRVAHIRQLIEAGSYEEAIEESAALLKVGLAGLRYLQTYDWLFLRALVTVGYLGWVAYALTTVVDLHVLHGRIQPSRTLAGTLVAMSILNVLYASFVVSKSPLTYYAYAFFPVFFWEEVYARRESLVEGGKELFGHIKSGGSLVTLIFNCAIYVGIIESLALGYIHREILTILFVIGAFWPVAYGISFLQKHAALSATWFLSCLAMSTFTLLPAMKTEDVNLIMAGGALMVIVGVLYLILEDFVLADFTWPEKPPQRNHVSRTLVGIQIGLTLLSMVVTRSSALSMQANQGLPRGNQIVGWVVLVASLLMPLVYRIRPNNHYMHRILVIFLTCAPTFVILTISYEGLFYLAFSAILVSWVRLEHAVFQFSPSRSSSPLEEKKTLTSPPFRPLTLHDARVALFFFVLLQSAFFSTGNVASVSSFSLESVCRLIPIFDPFSQGAMLILKLMIPFALVSANLGILNKRLGVAPSALFMVVMAISDILTLYFFWVVKDEGSWLEIGSTISHFVIASLMCVFVAALEGVSAVFIAGVEVTFLCGNRLPLDPSIRPDRCQLAQPARSSAFAEMEVDSPSPAEASTPAKQLSTSPSQQSTTPSRSGGTTTTTTTAGQPSFRRQRASRACEICHARKVRCDAASLGVPCTNCSAFRMECRIPEPKRKKAPTNPGLSRDSDSERGEDDRSPLPPGTTTFPSGSRPPAVYHTHEGTPSTVNTKTEQQKKAEFDDATLANYMDVVMKPKFTRAPITEAGRVAYLGESSNLTLLVHDRQGEGEVVHYPLPENIRGSRARLTELDNVEIDILHQRGAFLLPPRALCDELVQSYFQWIHPIVPLINKTKFMRRYSDPKNPPSLLLLQAMLLAGSRVCTNPQLMDANGSSTPAALTFYKRAKALYDANYEDDRVTIVQSLLLMGWYWEGPEDVTKNVFYWTRVATIVAQGSGMHRSVETSQLSQADKRLWKRIWWSLFTRDRSVAVALGRPCHINLDDSDVEMLSEDDFIEDEPGQESEYPPDPIHVHFFLQYVKLCEIMGLVLSQQYSVAAKGRRHNPIDLTHSDMALADWLQNCPKLVYWEMPRHSFWSALLHSNYYTTLCLLHRAHMPPSGTHGFPDESTYPSRTIAFQAATMITSIIENLSARGELRFCPAFVVYSLFSALIMHVYQTRSPVPSIQLVTRDRIRTCMDALEDVSKVWLVGKMVHTLFESILGNKVLEERLQKAGGKRHRKAPQSLSQPEQQRYAQEQKRKYDEMAIDFSVSTPQPQESYERSRPQTPSLAARNEPVSGTMPPPANASPQHPRNNGDTFMGGTASRPQTRPATPFNPSFSVPGSPPDLYLVTRNSPNLSQALWENYQPDQLFPESANVPLYPQVSPSQAPPGLDPHMMAQMQSQNMQGQLLDGGQSSYGQSLPKRGVLGSPMQQNAMFQSGMAGGYQGQGQAQGQQGGNMWHGFEAPMVDGQSPSDSWSTSSAHAVPATLNVEDWFEFFGIHNDPRNPMNFDNLSMMG</sequence>
<feature type="transmembrane region" description="Helical" evidence="17">
    <location>
        <begin position="496"/>
        <end position="515"/>
    </location>
</feature>
<accession>A0AAN6VGE8</accession>
<dbReference type="SMART" id="SM00906">
    <property type="entry name" value="Fungal_trans"/>
    <property type="match status" value="1"/>
</dbReference>
<feature type="compositionally biased region" description="Basic and acidic residues" evidence="16">
    <location>
        <begin position="1087"/>
        <end position="1099"/>
    </location>
</feature>
<dbReference type="PROSITE" id="PS00463">
    <property type="entry name" value="ZN2_CY6_FUNGAL_1"/>
    <property type="match status" value="1"/>
</dbReference>
<comment type="subcellular location">
    <subcellularLocation>
        <location evidence="1">Endoplasmic reticulum membrane</location>
        <topology evidence="1">Multi-pass membrane protein</topology>
    </subcellularLocation>
</comment>
<evidence type="ECO:0000256" key="7">
    <source>
        <dbReference type="ARBA" id="ARBA00022692"/>
    </source>
</evidence>
<feature type="transmembrane region" description="Helical" evidence="17">
    <location>
        <begin position="560"/>
        <end position="581"/>
    </location>
</feature>
<evidence type="ECO:0000256" key="14">
    <source>
        <dbReference type="ARBA" id="ARBA00023316"/>
    </source>
</evidence>
<evidence type="ECO:0000256" key="17">
    <source>
        <dbReference type="SAM" id="Phobius"/>
    </source>
</evidence>
<feature type="transmembrane region" description="Helical" evidence="17">
    <location>
        <begin position="678"/>
        <end position="696"/>
    </location>
</feature>
<feature type="compositionally biased region" description="Low complexity" evidence="16">
    <location>
        <begin position="1003"/>
        <end position="1030"/>
    </location>
</feature>
<keyword evidence="13" id="KW-0539">Nucleus</keyword>
<feature type="transmembrane region" description="Helical" evidence="17">
    <location>
        <begin position="891"/>
        <end position="910"/>
    </location>
</feature>
<dbReference type="GO" id="GO:0051377">
    <property type="term" value="F:mannose-ethanolamine phosphotransferase activity"/>
    <property type="evidence" value="ECO:0007669"/>
    <property type="project" value="InterPro"/>
</dbReference>
<dbReference type="FunFam" id="3.40.720.10:FF:000015">
    <property type="entry name" value="GPI ethanolamine phosphate transferase 1"/>
    <property type="match status" value="1"/>
</dbReference>
<keyword evidence="7 17" id="KW-0812">Transmembrane</keyword>
<evidence type="ECO:0000256" key="15">
    <source>
        <dbReference type="ARBA" id="ARBA00024850"/>
    </source>
</evidence>
<dbReference type="Gene3D" id="3.40.720.10">
    <property type="entry name" value="Alkaline Phosphatase, subunit A"/>
    <property type="match status" value="1"/>
</dbReference>
<comment type="caution">
    <text evidence="19">The sequence shown here is derived from an EMBL/GenBank/DDBJ whole genome shotgun (WGS) entry which is preliminary data.</text>
</comment>
<dbReference type="CDD" id="cd16020">
    <property type="entry name" value="GPI_EPT_1"/>
    <property type="match status" value="1"/>
</dbReference>
<dbReference type="SUPFAM" id="SSF53649">
    <property type="entry name" value="Alkaline phosphatase-like"/>
    <property type="match status" value="1"/>
</dbReference>
<feature type="region of interest" description="Disordered" evidence="16">
    <location>
        <begin position="984"/>
        <end position="1034"/>
    </location>
</feature>
<dbReference type="Pfam" id="PF04987">
    <property type="entry name" value="PigN"/>
    <property type="match status" value="1"/>
</dbReference>
<dbReference type="SUPFAM" id="SSF57701">
    <property type="entry name" value="Zn2/Cys6 DNA-binding domain"/>
    <property type="match status" value="1"/>
</dbReference>
<dbReference type="InterPro" id="IPR002591">
    <property type="entry name" value="Phosphodiest/P_Trfase"/>
</dbReference>
<dbReference type="InterPro" id="IPR017852">
    <property type="entry name" value="GPI_EtnP_transferase_1_C"/>
</dbReference>
<dbReference type="EMBL" id="MU857049">
    <property type="protein sequence ID" value="KAK4150809.1"/>
    <property type="molecule type" value="Genomic_DNA"/>
</dbReference>
<keyword evidence="10 17" id="KW-1133">Transmembrane helix</keyword>
<dbReference type="GO" id="GO:0000981">
    <property type="term" value="F:DNA-binding transcription factor activity, RNA polymerase II-specific"/>
    <property type="evidence" value="ECO:0007669"/>
    <property type="project" value="InterPro"/>
</dbReference>
<evidence type="ECO:0000313" key="19">
    <source>
        <dbReference type="EMBL" id="KAK4150809.1"/>
    </source>
</evidence>
<evidence type="ECO:0000256" key="4">
    <source>
        <dbReference type="ARBA" id="ARBA00020831"/>
    </source>
</evidence>
<keyword evidence="6 19" id="KW-0808">Transferase</keyword>
<dbReference type="GO" id="GO:0006506">
    <property type="term" value="P:GPI anchor biosynthetic process"/>
    <property type="evidence" value="ECO:0007669"/>
    <property type="project" value="UniProtKB-KW"/>
</dbReference>
<dbReference type="Pfam" id="PF04082">
    <property type="entry name" value="Fungal_trans"/>
    <property type="match status" value="1"/>
</dbReference>
<keyword evidence="14" id="KW-0961">Cell wall biogenesis/degradation</keyword>
<name>A0AAN6VGE8_9PEZI</name>
<feature type="transmembrane region" description="Helical" evidence="17">
    <location>
        <begin position="460"/>
        <end position="484"/>
    </location>
</feature>
<dbReference type="SMART" id="SM00066">
    <property type="entry name" value="GAL4"/>
    <property type="match status" value="1"/>
</dbReference>
<comment type="similarity">
    <text evidence="3">Belongs to the PIGG/PIGN/PIGO family. PIGN subfamily.</text>
</comment>
<evidence type="ECO:0000256" key="5">
    <source>
        <dbReference type="ARBA" id="ARBA00022502"/>
    </source>
</evidence>
<feature type="compositionally biased region" description="Polar residues" evidence="16">
    <location>
        <begin position="1123"/>
        <end position="1132"/>
    </location>
</feature>
<proteinExistence type="inferred from homology"/>
<keyword evidence="9" id="KW-0256">Endoplasmic reticulum</keyword>
<evidence type="ECO:0000256" key="8">
    <source>
        <dbReference type="ARBA" id="ARBA00022723"/>
    </source>
</evidence>
<reference evidence="19" key="1">
    <citation type="journal article" date="2023" name="Mol. Phylogenet. Evol.">
        <title>Genome-scale phylogeny and comparative genomics of the fungal order Sordariales.</title>
        <authorList>
            <person name="Hensen N."/>
            <person name="Bonometti L."/>
            <person name="Westerberg I."/>
            <person name="Brannstrom I.O."/>
            <person name="Guillou S."/>
            <person name="Cros-Aarteil S."/>
            <person name="Calhoun S."/>
            <person name="Haridas S."/>
            <person name="Kuo A."/>
            <person name="Mondo S."/>
            <person name="Pangilinan J."/>
            <person name="Riley R."/>
            <person name="LaButti K."/>
            <person name="Andreopoulos B."/>
            <person name="Lipzen A."/>
            <person name="Chen C."/>
            <person name="Yan M."/>
            <person name="Daum C."/>
            <person name="Ng V."/>
            <person name="Clum A."/>
            <person name="Steindorff A."/>
            <person name="Ohm R.A."/>
            <person name="Martin F."/>
            <person name="Silar P."/>
            <person name="Natvig D.O."/>
            <person name="Lalanne C."/>
            <person name="Gautier V."/>
            <person name="Ament-Velasquez S.L."/>
            <person name="Kruys A."/>
            <person name="Hutchinson M.I."/>
            <person name="Powell A.J."/>
            <person name="Barry K."/>
            <person name="Miller A.N."/>
            <person name="Grigoriev I.V."/>
            <person name="Debuchy R."/>
            <person name="Gladieux P."/>
            <person name="Hiltunen Thoren M."/>
            <person name="Johannesson H."/>
        </authorList>
    </citation>
    <scope>NUCLEOTIDE SEQUENCE</scope>
    <source>
        <strain evidence="19">CBS 538.74</strain>
    </source>
</reference>
<organism evidence="19 20">
    <name type="scientific">Chaetomidium leptoderma</name>
    <dbReference type="NCBI Taxonomy" id="669021"/>
    <lineage>
        <taxon>Eukaryota</taxon>
        <taxon>Fungi</taxon>
        <taxon>Dikarya</taxon>
        <taxon>Ascomycota</taxon>
        <taxon>Pezizomycotina</taxon>
        <taxon>Sordariomycetes</taxon>
        <taxon>Sordariomycetidae</taxon>
        <taxon>Sordariales</taxon>
        <taxon>Chaetomiaceae</taxon>
        <taxon>Chaetomidium</taxon>
    </lineage>
</organism>
<feature type="transmembrane region" description="Helical" evidence="17">
    <location>
        <begin position="587"/>
        <end position="604"/>
    </location>
</feature>
<feature type="transmembrane region" description="Helical" evidence="17">
    <location>
        <begin position="817"/>
        <end position="836"/>
    </location>
</feature>
<dbReference type="InterPro" id="IPR037671">
    <property type="entry name" value="PIGN_N"/>
</dbReference>
<keyword evidence="8" id="KW-0479">Metal-binding</keyword>
<dbReference type="GO" id="GO:0006351">
    <property type="term" value="P:DNA-templated transcription"/>
    <property type="evidence" value="ECO:0007669"/>
    <property type="project" value="InterPro"/>
</dbReference>
<dbReference type="PROSITE" id="PS50048">
    <property type="entry name" value="ZN2_CY6_FUNGAL_2"/>
    <property type="match status" value="1"/>
</dbReference>
<feature type="region of interest" description="Disordered" evidence="16">
    <location>
        <begin position="1074"/>
        <end position="1139"/>
    </location>
</feature>
<evidence type="ECO:0000256" key="16">
    <source>
        <dbReference type="SAM" id="MobiDB-lite"/>
    </source>
</evidence>
<keyword evidence="20" id="KW-1185">Reference proteome</keyword>
<feature type="transmembrane region" description="Helical" evidence="17">
    <location>
        <begin position="716"/>
        <end position="732"/>
    </location>
</feature>
<dbReference type="InterPro" id="IPR007070">
    <property type="entry name" value="GPI_EtnP_transferase_1"/>
</dbReference>
<dbReference type="InterPro" id="IPR036864">
    <property type="entry name" value="Zn2-C6_fun-type_DNA-bd_sf"/>
</dbReference>
<feature type="transmembrane region" description="Helical" evidence="17">
    <location>
        <begin position="856"/>
        <end position="879"/>
    </location>
</feature>
<dbReference type="GO" id="GO:0005789">
    <property type="term" value="C:endoplasmic reticulum membrane"/>
    <property type="evidence" value="ECO:0007669"/>
    <property type="project" value="UniProtKB-SubCell"/>
</dbReference>
<feature type="domain" description="Zn(2)-C6 fungal-type" evidence="18">
    <location>
        <begin position="1039"/>
        <end position="1071"/>
    </location>
</feature>
<feature type="transmembrane region" description="Helical" evidence="17">
    <location>
        <begin position="638"/>
        <end position="658"/>
    </location>
</feature>
<dbReference type="PANTHER" id="PTHR12250:SF0">
    <property type="entry name" value="GPI ETHANOLAMINE PHOSPHATE TRANSFERASE 1"/>
    <property type="match status" value="1"/>
</dbReference>
<dbReference type="Pfam" id="PF00172">
    <property type="entry name" value="Zn_clus"/>
    <property type="match status" value="1"/>
</dbReference>
<gene>
    <name evidence="19" type="ORF">C8A00DRAFT_45861</name>
</gene>
<feature type="compositionally biased region" description="Polar residues" evidence="16">
    <location>
        <begin position="1703"/>
        <end position="1713"/>
    </location>
</feature>
<evidence type="ECO:0000256" key="2">
    <source>
        <dbReference type="ARBA" id="ARBA00004687"/>
    </source>
</evidence>
<feature type="transmembrane region" description="Helical" evidence="17">
    <location>
        <begin position="744"/>
        <end position="760"/>
    </location>
</feature>
<dbReference type="InterPro" id="IPR001138">
    <property type="entry name" value="Zn2Cys6_DnaBD"/>
</dbReference>
<dbReference type="Gene3D" id="4.10.240.10">
    <property type="entry name" value="Zn(2)-C6 fungal-type DNA-binding domain"/>
    <property type="match status" value="1"/>
</dbReference>
<evidence type="ECO:0000256" key="10">
    <source>
        <dbReference type="ARBA" id="ARBA00022989"/>
    </source>
</evidence>
<dbReference type="CDD" id="cd12148">
    <property type="entry name" value="fungal_TF_MHR"/>
    <property type="match status" value="1"/>
</dbReference>
<evidence type="ECO:0000259" key="18">
    <source>
        <dbReference type="PROSITE" id="PS50048"/>
    </source>
</evidence>
<comment type="function">
    <text evidence="15">Ethanolamine phosphate transferase involved in glycosylphosphatidylinositol-anchor biosynthesis. Transfers ethanolamine phosphate to the first alpha-1,4-linked mannose of the glycosylphosphatidylinositol precursor of GPI-anchor.</text>
</comment>
<keyword evidence="5" id="KW-0337">GPI-anchor biosynthesis</keyword>
<keyword evidence="12" id="KW-0325">Glycoprotein</keyword>
<dbReference type="CDD" id="cd00067">
    <property type="entry name" value="GAL4"/>
    <property type="match status" value="1"/>
</dbReference>
<feature type="transmembrane region" description="Helical" evidence="17">
    <location>
        <begin position="611"/>
        <end position="632"/>
    </location>
</feature>
<reference evidence="19" key="2">
    <citation type="submission" date="2023-05" db="EMBL/GenBank/DDBJ databases">
        <authorList>
            <consortium name="Lawrence Berkeley National Laboratory"/>
            <person name="Steindorff A."/>
            <person name="Hensen N."/>
            <person name="Bonometti L."/>
            <person name="Westerberg I."/>
            <person name="Brannstrom I.O."/>
            <person name="Guillou S."/>
            <person name="Cros-Aarteil S."/>
            <person name="Calhoun S."/>
            <person name="Haridas S."/>
            <person name="Kuo A."/>
            <person name="Mondo S."/>
            <person name="Pangilinan J."/>
            <person name="Riley R."/>
            <person name="Labutti K."/>
            <person name="Andreopoulos B."/>
            <person name="Lipzen A."/>
            <person name="Chen C."/>
            <person name="Yanf M."/>
            <person name="Daum C."/>
            <person name="Ng V."/>
            <person name="Clum A."/>
            <person name="Ohm R."/>
            <person name="Martin F."/>
            <person name="Silar P."/>
            <person name="Natvig D."/>
            <person name="Lalanne C."/>
            <person name="Gautier V."/>
            <person name="Ament-Velasquez S.L."/>
            <person name="Kruys A."/>
            <person name="Hutchinson M.I."/>
            <person name="Powell A.J."/>
            <person name="Barry K."/>
            <person name="Miller A.N."/>
            <person name="Grigoriev I.V."/>
            <person name="Debuchy R."/>
            <person name="Gladieux P."/>
            <person name="Thoren M.H."/>
            <person name="Johannesson H."/>
        </authorList>
    </citation>
    <scope>NUCLEOTIDE SEQUENCE</scope>
    <source>
        <strain evidence="19">CBS 538.74</strain>
    </source>
</reference>
<evidence type="ECO:0000256" key="13">
    <source>
        <dbReference type="ARBA" id="ARBA00023242"/>
    </source>
</evidence>
<dbReference type="PANTHER" id="PTHR12250">
    <property type="entry name" value="PHOSPHATIDYLINOSITOL GLYCAN, CLASS N"/>
    <property type="match status" value="1"/>
</dbReference>
<dbReference type="InterPro" id="IPR017850">
    <property type="entry name" value="Alkaline_phosphatase_core_sf"/>
</dbReference>
<comment type="pathway">
    <text evidence="2">Glycolipid biosynthesis; glycosylphosphatidylinositol-anchor biosynthesis.</text>
</comment>
<protein>
    <recommendedName>
        <fullName evidence="4">GPI ethanolamine phosphate transferase 1</fullName>
    </recommendedName>
</protein>
<evidence type="ECO:0000256" key="3">
    <source>
        <dbReference type="ARBA" id="ARBA00008400"/>
    </source>
</evidence>
<evidence type="ECO:0000256" key="12">
    <source>
        <dbReference type="ARBA" id="ARBA00023180"/>
    </source>
</evidence>
<dbReference type="GO" id="GO:0008270">
    <property type="term" value="F:zinc ion binding"/>
    <property type="evidence" value="ECO:0007669"/>
    <property type="project" value="InterPro"/>
</dbReference>
<evidence type="ECO:0000256" key="6">
    <source>
        <dbReference type="ARBA" id="ARBA00022679"/>
    </source>
</evidence>
<feature type="region of interest" description="Disordered" evidence="16">
    <location>
        <begin position="1629"/>
        <end position="1726"/>
    </location>
</feature>
<dbReference type="GO" id="GO:0003677">
    <property type="term" value="F:DNA binding"/>
    <property type="evidence" value="ECO:0007669"/>
    <property type="project" value="InterPro"/>
</dbReference>
<evidence type="ECO:0000313" key="20">
    <source>
        <dbReference type="Proteomes" id="UP001302745"/>
    </source>
</evidence>
<evidence type="ECO:0000256" key="11">
    <source>
        <dbReference type="ARBA" id="ARBA00023136"/>
    </source>
</evidence>
<dbReference type="InterPro" id="IPR007219">
    <property type="entry name" value="XnlR_reg_dom"/>
</dbReference>
<evidence type="ECO:0000256" key="1">
    <source>
        <dbReference type="ARBA" id="ARBA00004477"/>
    </source>
</evidence>
<feature type="compositionally biased region" description="Polar residues" evidence="16">
    <location>
        <begin position="1640"/>
        <end position="1651"/>
    </location>
</feature>